<evidence type="ECO:0000313" key="3">
    <source>
        <dbReference type="EMBL" id="RZS96102.1"/>
    </source>
</evidence>
<keyword evidence="1" id="KW-0732">Signal</keyword>
<evidence type="ECO:0000313" key="4">
    <source>
        <dbReference type="Proteomes" id="UP000292209"/>
    </source>
</evidence>
<dbReference type="InterPro" id="IPR002491">
    <property type="entry name" value="ABC_transptr_periplasmic_BD"/>
</dbReference>
<dbReference type="NCBIfam" id="NF038402">
    <property type="entry name" value="TroA_like"/>
    <property type="match status" value="1"/>
</dbReference>
<accession>A0A4Q7PBD7</accession>
<feature type="domain" description="Fe/B12 periplasmic-binding" evidence="2">
    <location>
        <begin position="20"/>
        <end position="256"/>
    </location>
</feature>
<dbReference type="Pfam" id="PF01497">
    <property type="entry name" value="Peripla_BP_2"/>
    <property type="match status" value="1"/>
</dbReference>
<dbReference type="PANTHER" id="PTHR30535:SF35">
    <property type="entry name" value="PERIPLASMIC BINDING PROTEIN"/>
    <property type="match status" value="1"/>
</dbReference>
<evidence type="ECO:0000259" key="2">
    <source>
        <dbReference type="PROSITE" id="PS50983"/>
    </source>
</evidence>
<name>A0A4Q7PBD7_9BACT</name>
<keyword evidence="4" id="KW-1185">Reference proteome</keyword>
<dbReference type="SUPFAM" id="SSF53807">
    <property type="entry name" value="Helical backbone' metal receptor"/>
    <property type="match status" value="1"/>
</dbReference>
<dbReference type="AlphaFoldDB" id="A0A4Q7PBD7"/>
<proteinExistence type="predicted"/>
<evidence type="ECO:0000256" key="1">
    <source>
        <dbReference type="ARBA" id="ARBA00022729"/>
    </source>
</evidence>
<dbReference type="InterPro" id="IPR054828">
    <property type="entry name" value="Vit_B12_bind_prot"/>
</dbReference>
<dbReference type="Gene3D" id="3.40.50.1980">
    <property type="entry name" value="Nitrogenase molybdenum iron protein domain"/>
    <property type="match status" value="2"/>
</dbReference>
<dbReference type="Proteomes" id="UP000292209">
    <property type="component" value="Unassembled WGS sequence"/>
</dbReference>
<sequence length="256" mass="29296">MPFYTDQMNRTVNIPEHPQRIVSLVPSQTELLVDLGLEERLVGLTKFCVHPQRLKKQKTIIGGTKNFHFDKIEALQPDLIIGNKEENYQKGIELLAEKYPVWMSDISTLEDALEMMKGIGEITGTTAKAKELIHVISLEMASLSQRNKGSAVYLIWKDPVMAAGTQTFIHYMLGKAGFTNLVQEPRYPELSMEDLKNLSPDFLLLSSEPFPFKQKHIDEFAAHLPQTQVQLVDGEMFSWYGSRLRYFREYVEGVPF</sequence>
<gene>
    <name evidence="3" type="ORF">BC751_1659</name>
</gene>
<organism evidence="3 4">
    <name type="scientific">Cecembia calidifontis</name>
    <dbReference type="NCBI Taxonomy" id="1187080"/>
    <lineage>
        <taxon>Bacteria</taxon>
        <taxon>Pseudomonadati</taxon>
        <taxon>Bacteroidota</taxon>
        <taxon>Cytophagia</taxon>
        <taxon>Cytophagales</taxon>
        <taxon>Cyclobacteriaceae</taxon>
        <taxon>Cecembia</taxon>
    </lineage>
</organism>
<reference evidence="3 4" key="1">
    <citation type="submission" date="2019-02" db="EMBL/GenBank/DDBJ databases">
        <title>Genomic Encyclopedia of Archaeal and Bacterial Type Strains, Phase II (KMG-II): from individual species to whole genera.</title>
        <authorList>
            <person name="Goeker M."/>
        </authorList>
    </citation>
    <scope>NUCLEOTIDE SEQUENCE [LARGE SCALE GENOMIC DNA]</scope>
    <source>
        <strain evidence="3 4">DSM 21411</strain>
    </source>
</reference>
<dbReference type="RefSeq" id="WP_130275103.1">
    <property type="nucleotide sequence ID" value="NZ_SGXG01000001.1"/>
</dbReference>
<dbReference type="EMBL" id="SGXG01000001">
    <property type="protein sequence ID" value="RZS96102.1"/>
    <property type="molecule type" value="Genomic_DNA"/>
</dbReference>
<dbReference type="PANTHER" id="PTHR30535">
    <property type="entry name" value="VITAMIN B12-BINDING PROTEIN"/>
    <property type="match status" value="1"/>
</dbReference>
<dbReference type="InterPro" id="IPR050902">
    <property type="entry name" value="ABC_Transporter_SBP"/>
</dbReference>
<protein>
    <submittedName>
        <fullName evidence="3">ABC-type Fe3+-hydroxamate transport system substrate-binding protein</fullName>
    </submittedName>
</protein>
<dbReference type="OrthoDB" id="9816357at2"/>
<dbReference type="PROSITE" id="PS50983">
    <property type="entry name" value="FE_B12_PBP"/>
    <property type="match status" value="1"/>
</dbReference>
<comment type="caution">
    <text evidence="3">The sequence shown here is derived from an EMBL/GenBank/DDBJ whole genome shotgun (WGS) entry which is preliminary data.</text>
</comment>